<name>A0A381ZMH2_9ZZZZ</name>
<feature type="non-terminal residue" evidence="1">
    <location>
        <position position="149"/>
    </location>
</feature>
<evidence type="ECO:0000313" key="1">
    <source>
        <dbReference type="EMBL" id="SVA90528.1"/>
    </source>
</evidence>
<organism evidence="1">
    <name type="scientific">marine metagenome</name>
    <dbReference type="NCBI Taxonomy" id="408172"/>
    <lineage>
        <taxon>unclassified sequences</taxon>
        <taxon>metagenomes</taxon>
        <taxon>ecological metagenomes</taxon>
    </lineage>
</organism>
<dbReference type="EMBL" id="UINC01021934">
    <property type="protein sequence ID" value="SVA90528.1"/>
    <property type="molecule type" value="Genomic_DNA"/>
</dbReference>
<dbReference type="AlphaFoldDB" id="A0A381ZMH2"/>
<accession>A0A381ZMH2</accession>
<reference evidence="1" key="1">
    <citation type="submission" date="2018-05" db="EMBL/GenBank/DDBJ databases">
        <authorList>
            <person name="Lanie J.A."/>
            <person name="Ng W.-L."/>
            <person name="Kazmierczak K.M."/>
            <person name="Andrzejewski T.M."/>
            <person name="Davidsen T.M."/>
            <person name="Wayne K.J."/>
            <person name="Tettelin H."/>
            <person name="Glass J.I."/>
            <person name="Rusch D."/>
            <person name="Podicherti R."/>
            <person name="Tsui H.-C.T."/>
            <person name="Winkler M.E."/>
        </authorList>
    </citation>
    <scope>NUCLEOTIDE SEQUENCE</scope>
</reference>
<proteinExistence type="predicted"/>
<gene>
    <name evidence="1" type="ORF">METZ01_LOCUS143382</name>
</gene>
<sequence length="149" mass="17008">MFEIGDNVITKDGKLGTVSRLWAGGVEKSVIIKVDNKFYGYFGKDLKKCQKKQNYSNKIAYFFDGPISMWGYNLTNHYNVSDKMKNILSTKHNFNETITVRNSPTTYLNDFINKMKQPNTLGVLFYCGHGNQTSSSSETDGTQESWFNI</sequence>
<protein>
    <submittedName>
        <fullName evidence="1">Uncharacterized protein</fullName>
    </submittedName>
</protein>